<dbReference type="PROSITE" id="PS50949">
    <property type="entry name" value="HTH_GNTR"/>
    <property type="match status" value="1"/>
</dbReference>
<dbReference type="OrthoDB" id="9799812at2"/>
<dbReference type="GO" id="GO:0003677">
    <property type="term" value="F:DNA binding"/>
    <property type="evidence" value="ECO:0007669"/>
    <property type="project" value="UniProtKB-KW"/>
</dbReference>
<dbReference type="Proteomes" id="UP000185739">
    <property type="component" value="Chromosome"/>
</dbReference>
<dbReference type="Gene3D" id="1.10.10.10">
    <property type="entry name" value="Winged helix-like DNA-binding domain superfamily/Winged helix DNA-binding domain"/>
    <property type="match status" value="1"/>
</dbReference>
<dbReference type="CDD" id="cd07377">
    <property type="entry name" value="WHTH_GntR"/>
    <property type="match status" value="1"/>
</dbReference>
<dbReference type="KEGG" id="tcl:Tchl_1912"/>
<name>A0A1H5X9D9_9RHOO</name>
<dbReference type="AlphaFoldDB" id="A0A1H5X9D9"/>
<keyword evidence="3" id="KW-0804">Transcription</keyword>
<dbReference type="Pfam" id="PF07729">
    <property type="entry name" value="FCD"/>
    <property type="match status" value="1"/>
</dbReference>
<keyword evidence="1" id="KW-0805">Transcription regulation</keyword>
<dbReference type="SUPFAM" id="SSF48008">
    <property type="entry name" value="GntR ligand-binding domain-like"/>
    <property type="match status" value="1"/>
</dbReference>
<dbReference type="Gene3D" id="1.20.120.530">
    <property type="entry name" value="GntR ligand-binding domain-like"/>
    <property type="match status" value="1"/>
</dbReference>
<protein>
    <submittedName>
        <fullName evidence="4">Transcriptional regulator, GntR family, IaaR</fullName>
    </submittedName>
</protein>
<dbReference type="PANTHER" id="PTHR43537">
    <property type="entry name" value="TRANSCRIPTIONAL REGULATOR, GNTR FAMILY"/>
    <property type="match status" value="1"/>
</dbReference>
<dbReference type="STRING" id="96773.Tchl_1912"/>
<sequence>MASTLSPLKPIERPLALGEQVYHKLRASIRDGLIAGGQPLQEVQLAEQLGVSRTPVREALRRLSSEGLLASDGRSFIVPELTLDDVNDIYEIRSLVEPAAIRHVARFTTSAEVRRPLDEALQAATRAHEQGDADAFRGANIRFRAAWLALVPNPRLVHIIEQYADHMQRIRRLTLDDYATRKIVLHGLGRLAAALGTGDGELAAAAMLEHLGQARVAFIHAVGLDDSWPAVLTTRTDPGVSP</sequence>
<dbReference type="GO" id="GO:0003700">
    <property type="term" value="F:DNA-binding transcription factor activity"/>
    <property type="evidence" value="ECO:0007669"/>
    <property type="project" value="InterPro"/>
</dbReference>
<dbReference type="InterPro" id="IPR036390">
    <property type="entry name" value="WH_DNA-bd_sf"/>
</dbReference>
<dbReference type="PRINTS" id="PR00035">
    <property type="entry name" value="HTHGNTR"/>
</dbReference>
<dbReference type="InterPro" id="IPR036388">
    <property type="entry name" value="WH-like_DNA-bd_sf"/>
</dbReference>
<accession>A0A1H5X9D9</accession>
<evidence type="ECO:0000256" key="3">
    <source>
        <dbReference type="ARBA" id="ARBA00023163"/>
    </source>
</evidence>
<dbReference type="SMART" id="SM00895">
    <property type="entry name" value="FCD"/>
    <property type="match status" value="1"/>
</dbReference>
<dbReference type="InterPro" id="IPR011711">
    <property type="entry name" value="GntR_C"/>
</dbReference>
<reference evidence="4 5" key="1">
    <citation type="submission" date="2016-12" db="EMBL/GenBank/DDBJ databases">
        <title>Complete genome sequence of Thauera chlorobenzoica, a Betaproteobacterium degrading haloaromatics anaerobically to CO2 and halides.</title>
        <authorList>
            <person name="Goris T."/>
            <person name="Mergelsberg M."/>
            <person name="Boll M."/>
        </authorList>
    </citation>
    <scope>NUCLEOTIDE SEQUENCE [LARGE SCALE GENOMIC DNA]</scope>
    <source>
        <strain evidence="4 5">3CB1</strain>
    </source>
</reference>
<dbReference type="Pfam" id="PF00392">
    <property type="entry name" value="GntR"/>
    <property type="match status" value="1"/>
</dbReference>
<evidence type="ECO:0000313" key="4">
    <source>
        <dbReference type="EMBL" id="APR04759.1"/>
    </source>
</evidence>
<dbReference type="InterPro" id="IPR008920">
    <property type="entry name" value="TF_FadR/GntR_C"/>
</dbReference>
<dbReference type="InterPro" id="IPR000524">
    <property type="entry name" value="Tscrpt_reg_HTH_GntR"/>
</dbReference>
<organism evidence="4 5">
    <name type="scientific">Thauera chlorobenzoica</name>
    <dbReference type="NCBI Taxonomy" id="96773"/>
    <lineage>
        <taxon>Bacteria</taxon>
        <taxon>Pseudomonadati</taxon>
        <taxon>Pseudomonadota</taxon>
        <taxon>Betaproteobacteria</taxon>
        <taxon>Rhodocyclales</taxon>
        <taxon>Zoogloeaceae</taxon>
        <taxon>Thauera</taxon>
    </lineage>
</organism>
<dbReference type="RefSeq" id="WP_075148193.1">
    <property type="nucleotide sequence ID" value="NZ_CP018839.1"/>
</dbReference>
<evidence type="ECO:0000256" key="2">
    <source>
        <dbReference type="ARBA" id="ARBA00023125"/>
    </source>
</evidence>
<keyword evidence="2" id="KW-0238">DNA-binding</keyword>
<proteinExistence type="predicted"/>
<gene>
    <name evidence="4" type="ORF">Tchl_1912</name>
</gene>
<evidence type="ECO:0000313" key="5">
    <source>
        <dbReference type="Proteomes" id="UP000185739"/>
    </source>
</evidence>
<dbReference type="EMBL" id="CP018839">
    <property type="protein sequence ID" value="APR04759.1"/>
    <property type="molecule type" value="Genomic_DNA"/>
</dbReference>
<dbReference type="SMART" id="SM00345">
    <property type="entry name" value="HTH_GNTR"/>
    <property type="match status" value="1"/>
</dbReference>
<dbReference type="PANTHER" id="PTHR43537:SF24">
    <property type="entry name" value="GLUCONATE OPERON TRANSCRIPTIONAL REPRESSOR"/>
    <property type="match status" value="1"/>
</dbReference>
<keyword evidence="5" id="KW-1185">Reference proteome</keyword>
<dbReference type="SUPFAM" id="SSF46785">
    <property type="entry name" value="Winged helix' DNA-binding domain"/>
    <property type="match status" value="1"/>
</dbReference>
<evidence type="ECO:0000256" key="1">
    <source>
        <dbReference type="ARBA" id="ARBA00023015"/>
    </source>
</evidence>